<protein>
    <submittedName>
        <fullName evidence="1">Type I-E CRISPR-associated protein Cas7/Cse4/CasC</fullName>
    </submittedName>
</protein>
<name>A0ABV6SGJ9_AZOPA</name>
<evidence type="ECO:0000313" key="2">
    <source>
        <dbReference type="Proteomes" id="UP001589891"/>
    </source>
</evidence>
<dbReference type="NCBIfam" id="TIGR01869">
    <property type="entry name" value="casC_Cse4"/>
    <property type="match status" value="1"/>
</dbReference>
<organism evidence="1 2">
    <name type="scientific">Azorhizophilus paspali</name>
    <name type="common">Azotobacter paspali</name>
    <dbReference type="NCBI Taxonomy" id="69963"/>
    <lineage>
        <taxon>Bacteria</taxon>
        <taxon>Pseudomonadati</taxon>
        <taxon>Pseudomonadota</taxon>
        <taxon>Gammaproteobacteria</taxon>
        <taxon>Pseudomonadales</taxon>
        <taxon>Pseudomonadaceae</taxon>
        <taxon>Azorhizophilus</taxon>
    </lineage>
</organism>
<dbReference type="CDD" id="cd09646">
    <property type="entry name" value="Cas7_I-E"/>
    <property type="match status" value="1"/>
</dbReference>
<dbReference type="InterPro" id="IPR010148">
    <property type="entry name" value="CRISPR-assoc_prot_CT1975"/>
</dbReference>
<gene>
    <name evidence="1" type="primary">cas7e</name>
    <name evidence="1" type="ORF">ACFFGX_03070</name>
</gene>
<dbReference type="Proteomes" id="UP001589891">
    <property type="component" value="Unassembled WGS sequence"/>
</dbReference>
<keyword evidence="2" id="KW-1185">Reference proteome</keyword>
<evidence type="ECO:0000313" key="1">
    <source>
        <dbReference type="EMBL" id="MFC0708616.1"/>
    </source>
</evidence>
<proteinExistence type="predicted"/>
<accession>A0ABV6SGJ9</accession>
<dbReference type="RefSeq" id="WP_376942749.1">
    <property type="nucleotide sequence ID" value="NZ_CP171449.1"/>
</dbReference>
<reference evidence="1 2" key="1">
    <citation type="submission" date="2024-09" db="EMBL/GenBank/DDBJ databases">
        <authorList>
            <person name="Sun Q."/>
            <person name="Mori K."/>
        </authorList>
    </citation>
    <scope>NUCLEOTIDE SEQUENCE [LARGE SCALE GENOMIC DNA]</scope>
    <source>
        <strain evidence="1 2">NCAIM B.01794</strain>
    </source>
</reference>
<dbReference type="EMBL" id="JBHLSS010000021">
    <property type="protein sequence ID" value="MFC0708616.1"/>
    <property type="molecule type" value="Genomic_DNA"/>
</dbReference>
<sequence length="380" mass="41191">MTLFVEFHLIQNFAPSNLNRDDTGAPKDALFGGHRRARVSSQCFKRAIRLAAQAHELVAPEHCGVRTKKLLGLLLERLGHRDPQDARRKIETALGAAGLKLKDDGKTEYLLFLGEGEIAGFAALIEQHWDELDAAQAGGEKKGKKEARASAPAELVKKAKALLDGGKAVDVALFGRMLADLPEVNQDAACQVAHAISTHRVEREFDYFTAVDDEGAPEETGAGMIGQVEFNSATFYRYAVVDAHKLLSNLQGDRELTLAALKAFTQAKVRAIPAGKQNSFAAHNLPAFVGVCLRHAGPLNLANAFEKPISFGHDQALSSLSVAELAGHEEKLAGIYADGRDRWAYLDLSGAWPVGKGEAQANLDALARWVWERVAAELED</sequence>
<dbReference type="Pfam" id="PF09344">
    <property type="entry name" value="Cas_CT1975"/>
    <property type="match status" value="1"/>
</dbReference>
<comment type="caution">
    <text evidence="1">The sequence shown here is derived from an EMBL/GenBank/DDBJ whole genome shotgun (WGS) entry which is preliminary data.</text>
</comment>